<sequence>MSEADATATTMEPPKVTPPVTATGTAGGTLPPPMAEEAVPPPCPDHKRKLGEAEVEEAMLAKEVEEVMQARDAVEGAATYRAEVQGEGGEEEEAAAAETEPKRLRMDGVGDGSGITQTEVHEPVTSEVVNGEVPVISSSEVHVPKECSELPQEDDFPSSEKQSSVALTEETTSHKIEIPHNKVGVLIGYSGETIRCLQIASDAKIEIAQYDEADPNSSSRPIELSGPLENTNKAEQLITDVIPQVDADDSLTLAARPQSGAEQADIHVPSEKAGLTIGKGGQTIMALKTKSGADIQLIPQHLPEGNLSTERKVRLTGNWNEIEVARTMILELISQREYFAILYILS</sequence>
<proteinExistence type="predicted"/>
<evidence type="ECO:0000313" key="1">
    <source>
        <dbReference type="EnsemblPlants" id="AVESA.00010b.r2.4DG0768370.2.CDS"/>
    </source>
</evidence>
<dbReference type="EnsemblPlants" id="AVESA.00010b.r2.4DG0768370.2">
    <property type="protein sequence ID" value="AVESA.00010b.r2.4DG0768370.2.CDS"/>
    <property type="gene ID" value="AVESA.00010b.r2.4DG0768370"/>
</dbReference>
<protein>
    <submittedName>
        <fullName evidence="1">Uncharacterized protein</fullName>
    </submittedName>
</protein>
<organism evidence="1 2">
    <name type="scientific">Avena sativa</name>
    <name type="common">Oat</name>
    <dbReference type="NCBI Taxonomy" id="4498"/>
    <lineage>
        <taxon>Eukaryota</taxon>
        <taxon>Viridiplantae</taxon>
        <taxon>Streptophyta</taxon>
        <taxon>Embryophyta</taxon>
        <taxon>Tracheophyta</taxon>
        <taxon>Spermatophyta</taxon>
        <taxon>Magnoliopsida</taxon>
        <taxon>Liliopsida</taxon>
        <taxon>Poales</taxon>
        <taxon>Poaceae</taxon>
        <taxon>BOP clade</taxon>
        <taxon>Pooideae</taxon>
        <taxon>Poodae</taxon>
        <taxon>Poeae</taxon>
        <taxon>Poeae Chloroplast Group 1 (Aveneae type)</taxon>
        <taxon>Aveninae</taxon>
        <taxon>Avena</taxon>
    </lineage>
</organism>
<dbReference type="Proteomes" id="UP001732700">
    <property type="component" value="Chromosome 4D"/>
</dbReference>
<reference evidence="1" key="1">
    <citation type="submission" date="2021-05" db="EMBL/GenBank/DDBJ databases">
        <authorList>
            <person name="Scholz U."/>
            <person name="Mascher M."/>
            <person name="Fiebig A."/>
        </authorList>
    </citation>
    <scope>NUCLEOTIDE SEQUENCE [LARGE SCALE GENOMIC DNA]</scope>
</reference>
<keyword evidence="2" id="KW-1185">Reference proteome</keyword>
<accession>A0ACD5X7T0</accession>
<name>A0ACD5X7T0_AVESA</name>
<evidence type="ECO:0000313" key="2">
    <source>
        <dbReference type="Proteomes" id="UP001732700"/>
    </source>
</evidence>
<reference evidence="1" key="2">
    <citation type="submission" date="2025-09" db="UniProtKB">
        <authorList>
            <consortium name="EnsemblPlants"/>
        </authorList>
    </citation>
    <scope>IDENTIFICATION</scope>
</reference>